<proteinExistence type="predicted"/>
<evidence type="ECO:0000256" key="1">
    <source>
        <dbReference type="SAM" id="Phobius"/>
    </source>
</evidence>
<name>A0AB34H294_ESCRO</name>
<dbReference type="AlphaFoldDB" id="A0AB34H294"/>
<sequence>MTARCPSSLPGSRDENNPIYVAPAMNGPVKRPERTLKEKKCFKLTGDVLGITEFNLLFGWSISDYRTFLSSAVTVVGLLMGISHHKEVKTLFLVSLQNSVWFNISNKRRIAYKSSPTAYWKREKLSSFAIILCVVLMVLVIINLFVSAILMAFGKERKSFKTQTEAALADMLLLKLSSLSGKQQHQDTYSSVYGTWHYQRVNTAGVVQDKPALLPNKHHVTSFMFQEDCGKYESEVSSLQL</sequence>
<protein>
    <submittedName>
        <fullName evidence="2">Uncharacterized protein</fullName>
    </submittedName>
</protein>
<reference evidence="2 3" key="1">
    <citation type="submission" date="2022-11" db="EMBL/GenBank/DDBJ databases">
        <title>Whole genome sequence of Eschrichtius robustus ER-17-0199.</title>
        <authorList>
            <person name="Bruniche-Olsen A."/>
            <person name="Black A.N."/>
            <person name="Fields C.J."/>
            <person name="Walden K."/>
            <person name="Dewoody J.A."/>
        </authorList>
    </citation>
    <scope>NUCLEOTIDE SEQUENCE [LARGE SCALE GENOMIC DNA]</scope>
    <source>
        <strain evidence="2">ER-17-0199</strain>
        <tissue evidence="2">Blubber</tissue>
    </source>
</reference>
<gene>
    <name evidence="2" type="ORF">J1605_006721</name>
</gene>
<keyword evidence="1" id="KW-1133">Transmembrane helix</keyword>
<comment type="caution">
    <text evidence="2">The sequence shown here is derived from an EMBL/GenBank/DDBJ whole genome shotgun (WGS) entry which is preliminary data.</text>
</comment>
<dbReference type="Proteomes" id="UP001159641">
    <property type="component" value="Unassembled WGS sequence"/>
</dbReference>
<evidence type="ECO:0000313" key="2">
    <source>
        <dbReference type="EMBL" id="KAJ8785761.1"/>
    </source>
</evidence>
<dbReference type="EMBL" id="JAIQCJ010002005">
    <property type="protein sequence ID" value="KAJ8785761.1"/>
    <property type="molecule type" value="Genomic_DNA"/>
</dbReference>
<feature type="transmembrane region" description="Helical" evidence="1">
    <location>
        <begin position="128"/>
        <end position="153"/>
    </location>
</feature>
<keyword evidence="1" id="KW-0472">Membrane</keyword>
<organism evidence="2 3">
    <name type="scientific">Eschrichtius robustus</name>
    <name type="common">California gray whale</name>
    <name type="synonym">Eschrichtius gibbosus</name>
    <dbReference type="NCBI Taxonomy" id="9764"/>
    <lineage>
        <taxon>Eukaryota</taxon>
        <taxon>Metazoa</taxon>
        <taxon>Chordata</taxon>
        <taxon>Craniata</taxon>
        <taxon>Vertebrata</taxon>
        <taxon>Euteleostomi</taxon>
        <taxon>Mammalia</taxon>
        <taxon>Eutheria</taxon>
        <taxon>Laurasiatheria</taxon>
        <taxon>Artiodactyla</taxon>
        <taxon>Whippomorpha</taxon>
        <taxon>Cetacea</taxon>
        <taxon>Mysticeti</taxon>
        <taxon>Eschrichtiidae</taxon>
        <taxon>Eschrichtius</taxon>
    </lineage>
</organism>
<accession>A0AB34H294</accession>
<keyword evidence="1" id="KW-0812">Transmembrane</keyword>
<keyword evidence="3" id="KW-1185">Reference proteome</keyword>
<evidence type="ECO:0000313" key="3">
    <source>
        <dbReference type="Proteomes" id="UP001159641"/>
    </source>
</evidence>